<accession>A0AA37WKH3</accession>
<dbReference type="EMBL" id="BSOT01000005">
    <property type="protein sequence ID" value="GLR70970.1"/>
    <property type="molecule type" value="Genomic_DNA"/>
</dbReference>
<evidence type="ECO:0000313" key="4">
    <source>
        <dbReference type="Proteomes" id="UP001156601"/>
    </source>
</evidence>
<reference evidence="3" key="1">
    <citation type="journal article" date="2014" name="Int. J. Syst. Evol. Microbiol.">
        <title>Complete genome sequence of Corynebacterium casei LMG S-19264T (=DSM 44701T), isolated from a smear-ripened cheese.</title>
        <authorList>
            <consortium name="US DOE Joint Genome Institute (JGI-PGF)"/>
            <person name="Walter F."/>
            <person name="Albersmeier A."/>
            <person name="Kalinowski J."/>
            <person name="Ruckert C."/>
        </authorList>
    </citation>
    <scope>NUCLEOTIDE SEQUENCE</scope>
    <source>
        <strain evidence="3">NBRC 110023</strain>
    </source>
</reference>
<proteinExistence type="predicted"/>
<dbReference type="InterPro" id="IPR014048">
    <property type="entry name" value="MethylDNA_cys_MeTrfase_DNA-bd"/>
</dbReference>
<feature type="domain" description="Methylated-DNA-[protein]-cysteine S-methyltransferase DNA binding" evidence="2">
    <location>
        <begin position="20"/>
        <end position="98"/>
    </location>
</feature>
<dbReference type="PANTHER" id="PTHR42942">
    <property type="entry name" value="6-O-METHYLGUANINE DNA METHYLTRANSFERASE"/>
    <property type="match status" value="1"/>
</dbReference>
<keyword evidence="4" id="KW-1185">Reference proteome</keyword>
<dbReference type="CDD" id="cd06445">
    <property type="entry name" value="ATase"/>
    <property type="match status" value="1"/>
</dbReference>
<dbReference type="SUPFAM" id="SSF46767">
    <property type="entry name" value="Methylated DNA-protein cysteine methyltransferase, C-terminal domain"/>
    <property type="match status" value="1"/>
</dbReference>
<keyword evidence="3" id="KW-0808">Transferase</keyword>
<dbReference type="GO" id="GO:0006281">
    <property type="term" value="P:DNA repair"/>
    <property type="evidence" value="ECO:0007669"/>
    <property type="project" value="InterPro"/>
</dbReference>
<protein>
    <submittedName>
        <fullName evidence="3">Methylated-DNA--protein-cysteine methyltransferase</fullName>
    </submittedName>
</protein>
<dbReference type="InterPro" id="IPR052520">
    <property type="entry name" value="ATL_DNA_repair"/>
</dbReference>
<name>A0AA37WKH3_9ALTE</name>
<gene>
    <name evidence="3" type="primary">adaA</name>
    <name evidence="3" type="ORF">GCM10007852_18780</name>
</gene>
<dbReference type="AlphaFoldDB" id="A0AA37WKH3"/>
<dbReference type="RefSeq" id="WP_284217244.1">
    <property type="nucleotide sequence ID" value="NZ_BSOT01000005.1"/>
</dbReference>
<dbReference type="Gene3D" id="1.10.10.10">
    <property type="entry name" value="Winged helix-like DNA-binding domain superfamily/Winged helix DNA-binding domain"/>
    <property type="match status" value="1"/>
</dbReference>
<comment type="caution">
    <text evidence="3">The sequence shown here is derived from an EMBL/GenBank/DDBJ whole genome shotgun (WGS) entry which is preliminary data.</text>
</comment>
<evidence type="ECO:0000256" key="1">
    <source>
        <dbReference type="ARBA" id="ARBA00022763"/>
    </source>
</evidence>
<sequence>MKMSSDSVSEGKNATDKHGAIWHVVNMIPPGSVASYGQVADLAGLPGRARLVGKCLGNIPDGMQVAWHRVLRSNGYLAFPVNSEQALRQTALLQEENVAVFNNKVKMRDFQWEPDLYTLLYDLEK</sequence>
<dbReference type="Proteomes" id="UP001156601">
    <property type="component" value="Unassembled WGS sequence"/>
</dbReference>
<dbReference type="GO" id="GO:0008168">
    <property type="term" value="F:methyltransferase activity"/>
    <property type="evidence" value="ECO:0007669"/>
    <property type="project" value="UniProtKB-KW"/>
</dbReference>
<keyword evidence="1" id="KW-0227">DNA damage</keyword>
<dbReference type="InterPro" id="IPR036388">
    <property type="entry name" value="WH-like_DNA-bd_sf"/>
</dbReference>
<dbReference type="Pfam" id="PF01035">
    <property type="entry name" value="DNA_binding_1"/>
    <property type="match status" value="1"/>
</dbReference>
<dbReference type="PANTHER" id="PTHR42942:SF1">
    <property type="entry name" value="ALKYLTRANSFERASE-LIKE PROTEIN 1"/>
    <property type="match status" value="1"/>
</dbReference>
<keyword evidence="3" id="KW-0489">Methyltransferase</keyword>
<dbReference type="GO" id="GO:0032259">
    <property type="term" value="P:methylation"/>
    <property type="evidence" value="ECO:0007669"/>
    <property type="project" value="UniProtKB-KW"/>
</dbReference>
<reference evidence="3" key="2">
    <citation type="submission" date="2023-01" db="EMBL/GenBank/DDBJ databases">
        <title>Draft genome sequence of Agaribacter marinus strain NBRC 110023.</title>
        <authorList>
            <person name="Sun Q."/>
            <person name="Mori K."/>
        </authorList>
    </citation>
    <scope>NUCLEOTIDE SEQUENCE</scope>
    <source>
        <strain evidence="3">NBRC 110023</strain>
    </source>
</reference>
<evidence type="ECO:0000313" key="3">
    <source>
        <dbReference type="EMBL" id="GLR70970.1"/>
    </source>
</evidence>
<organism evidence="3 4">
    <name type="scientific">Agaribacter marinus</name>
    <dbReference type="NCBI Taxonomy" id="1431249"/>
    <lineage>
        <taxon>Bacteria</taxon>
        <taxon>Pseudomonadati</taxon>
        <taxon>Pseudomonadota</taxon>
        <taxon>Gammaproteobacteria</taxon>
        <taxon>Alteromonadales</taxon>
        <taxon>Alteromonadaceae</taxon>
        <taxon>Agaribacter</taxon>
    </lineage>
</organism>
<evidence type="ECO:0000259" key="2">
    <source>
        <dbReference type="Pfam" id="PF01035"/>
    </source>
</evidence>
<dbReference type="InterPro" id="IPR036217">
    <property type="entry name" value="MethylDNA_cys_MeTrfase_DNAb"/>
</dbReference>